<dbReference type="SMART" id="SM00345">
    <property type="entry name" value="HTH_GNTR"/>
    <property type="match status" value="1"/>
</dbReference>
<gene>
    <name evidence="7" type="ORF">GCM10010170_026580</name>
</gene>
<evidence type="ECO:0000256" key="3">
    <source>
        <dbReference type="ARBA" id="ARBA00023015"/>
    </source>
</evidence>
<evidence type="ECO:0000313" key="8">
    <source>
        <dbReference type="Proteomes" id="UP001501444"/>
    </source>
</evidence>
<name>A0ABP5T002_9ACTN</name>
<dbReference type="Pfam" id="PF00392">
    <property type="entry name" value="GntR"/>
    <property type="match status" value="1"/>
</dbReference>
<comment type="similarity">
    <text evidence="1">In the C-terminal section; belongs to the class-I pyridoxal-phosphate-dependent aminotransferase family.</text>
</comment>
<feature type="domain" description="HTH gntR-type" evidence="6">
    <location>
        <begin position="30"/>
        <end position="98"/>
    </location>
</feature>
<dbReference type="PROSITE" id="PS50949">
    <property type="entry name" value="HTH_GNTR"/>
    <property type="match status" value="1"/>
</dbReference>
<reference evidence="8" key="1">
    <citation type="journal article" date="2019" name="Int. J. Syst. Evol. Microbiol.">
        <title>The Global Catalogue of Microorganisms (GCM) 10K type strain sequencing project: providing services to taxonomists for standard genome sequencing and annotation.</title>
        <authorList>
            <consortium name="The Broad Institute Genomics Platform"/>
            <consortium name="The Broad Institute Genome Sequencing Center for Infectious Disease"/>
            <person name="Wu L."/>
            <person name="Ma J."/>
        </authorList>
    </citation>
    <scope>NUCLEOTIDE SEQUENCE [LARGE SCALE GENOMIC DNA]</scope>
    <source>
        <strain evidence="8">JCM 3272</strain>
    </source>
</reference>
<dbReference type="SUPFAM" id="SSF53383">
    <property type="entry name" value="PLP-dependent transferases"/>
    <property type="match status" value="1"/>
</dbReference>
<dbReference type="EMBL" id="BAAARV010000022">
    <property type="protein sequence ID" value="GAA2342434.1"/>
    <property type="molecule type" value="Genomic_DNA"/>
</dbReference>
<comment type="caution">
    <text evidence="7">The sequence shown here is derived from an EMBL/GenBank/DDBJ whole genome shotgun (WGS) entry which is preliminary data.</text>
</comment>
<dbReference type="Gene3D" id="3.40.640.10">
    <property type="entry name" value="Type I PLP-dependent aspartate aminotransferase-like (Major domain)"/>
    <property type="match status" value="1"/>
</dbReference>
<dbReference type="Gene3D" id="3.90.1150.10">
    <property type="entry name" value="Aspartate Aminotransferase, domain 1"/>
    <property type="match status" value="1"/>
</dbReference>
<dbReference type="InterPro" id="IPR004839">
    <property type="entry name" value="Aminotransferase_I/II_large"/>
</dbReference>
<evidence type="ECO:0000259" key="6">
    <source>
        <dbReference type="PROSITE" id="PS50949"/>
    </source>
</evidence>
<keyword evidence="3" id="KW-0805">Transcription regulation</keyword>
<evidence type="ECO:0000313" key="7">
    <source>
        <dbReference type="EMBL" id="GAA2342434.1"/>
    </source>
</evidence>
<keyword evidence="7" id="KW-0808">Transferase</keyword>
<keyword evidence="2" id="KW-0663">Pyridoxal phosphate</keyword>
<dbReference type="PRINTS" id="PR00035">
    <property type="entry name" value="HTHGNTR"/>
</dbReference>
<dbReference type="CDD" id="cd07377">
    <property type="entry name" value="WHTH_GntR"/>
    <property type="match status" value="1"/>
</dbReference>
<keyword evidence="8" id="KW-1185">Reference proteome</keyword>
<proteinExistence type="inferred from homology"/>
<keyword evidence="7" id="KW-0032">Aminotransferase</keyword>
<evidence type="ECO:0000256" key="4">
    <source>
        <dbReference type="ARBA" id="ARBA00023125"/>
    </source>
</evidence>
<dbReference type="InterPro" id="IPR051446">
    <property type="entry name" value="HTH_trans_reg/aminotransferase"/>
</dbReference>
<dbReference type="PANTHER" id="PTHR46577">
    <property type="entry name" value="HTH-TYPE TRANSCRIPTIONAL REGULATORY PROTEIN GABR"/>
    <property type="match status" value="1"/>
</dbReference>
<dbReference type="CDD" id="cd00609">
    <property type="entry name" value="AAT_like"/>
    <property type="match status" value="1"/>
</dbReference>
<dbReference type="InterPro" id="IPR036390">
    <property type="entry name" value="WH_DNA-bd_sf"/>
</dbReference>
<dbReference type="InterPro" id="IPR036388">
    <property type="entry name" value="WH-like_DNA-bd_sf"/>
</dbReference>
<evidence type="ECO:0000256" key="5">
    <source>
        <dbReference type="ARBA" id="ARBA00023163"/>
    </source>
</evidence>
<protein>
    <submittedName>
        <fullName evidence="7">PLP-dependent aminotransferase family protein</fullName>
    </submittedName>
</protein>
<accession>A0ABP5T002</accession>
<dbReference type="SUPFAM" id="SSF46785">
    <property type="entry name" value="Winged helix' DNA-binding domain"/>
    <property type="match status" value="1"/>
</dbReference>
<sequence length="488" mass="52324">MSAIVRGAQLARMLNAWQVAVGVRGPGGRRPEYVILANAVRGLLIDGRLALGVRLPAERELAAALGISRTTVTAAYRELRESGHVSSRRGAGSWTELPAGHRVGTFGLWTPSDDAGLIDLGCAAMPAPPELQAAAAEAVADLEPYLCGPGYQPSGLLVLREAIARQYTERGLHTDPDQVMITGGVQQALDLLLRLLVAPGQRALVETPTYPNALSAFIAARARMSAYAIGPDGWDADLLLSTIRAAQARVAYLIPEFHNPTGHLMPAALRERLPATAHAAGTDLIIDESFVDLALDPDLTLPPAVASFDRTARVLTIGGMSKAYWGGLRIGWVRGPAPLIARLAVARVGVDMASPVLDQLVAARLLHRRDTIVSARRKQLLVQRDTLAAALRAELPEWRFALPRGGMVIWAELDAPVSSALARSAEELGVRVAPGPRFGADGTMERFMRLPFTLPETDLVEAVRRLAAARTDLDRPRRHSWSTPAVVA</sequence>
<dbReference type="Pfam" id="PF00155">
    <property type="entry name" value="Aminotran_1_2"/>
    <property type="match status" value="1"/>
</dbReference>
<dbReference type="PANTHER" id="PTHR46577:SF1">
    <property type="entry name" value="HTH-TYPE TRANSCRIPTIONAL REGULATORY PROTEIN GABR"/>
    <property type="match status" value="1"/>
</dbReference>
<dbReference type="InterPro" id="IPR000524">
    <property type="entry name" value="Tscrpt_reg_HTH_GntR"/>
</dbReference>
<dbReference type="GO" id="GO:0008483">
    <property type="term" value="F:transaminase activity"/>
    <property type="evidence" value="ECO:0007669"/>
    <property type="project" value="UniProtKB-KW"/>
</dbReference>
<dbReference type="InterPro" id="IPR015421">
    <property type="entry name" value="PyrdxlP-dep_Trfase_major"/>
</dbReference>
<organism evidence="7 8">
    <name type="scientific">Dactylosporangium salmoneum</name>
    <dbReference type="NCBI Taxonomy" id="53361"/>
    <lineage>
        <taxon>Bacteria</taxon>
        <taxon>Bacillati</taxon>
        <taxon>Actinomycetota</taxon>
        <taxon>Actinomycetes</taxon>
        <taxon>Micromonosporales</taxon>
        <taxon>Micromonosporaceae</taxon>
        <taxon>Dactylosporangium</taxon>
    </lineage>
</organism>
<dbReference type="InterPro" id="IPR015424">
    <property type="entry name" value="PyrdxlP-dep_Trfase"/>
</dbReference>
<evidence type="ECO:0000256" key="1">
    <source>
        <dbReference type="ARBA" id="ARBA00005384"/>
    </source>
</evidence>
<dbReference type="Proteomes" id="UP001501444">
    <property type="component" value="Unassembled WGS sequence"/>
</dbReference>
<dbReference type="InterPro" id="IPR015422">
    <property type="entry name" value="PyrdxlP-dep_Trfase_small"/>
</dbReference>
<evidence type="ECO:0000256" key="2">
    <source>
        <dbReference type="ARBA" id="ARBA00022898"/>
    </source>
</evidence>
<dbReference type="Gene3D" id="1.10.10.10">
    <property type="entry name" value="Winged helix-like DNA-binding domain superfamily/Winged helix DNA-binding domain"/>
    <property type="match status" value="1"/>
</dbReference>
<keyword evidence="4" id="KW-0238">DNA-binding</keyword>
<keyword evidence="5" id="KW-0804">Transcription</keyword>